<evidence type="ECO:0000259" key="1">
    <source>
        <dbReference type="Pfam" id="PF13847"/>
    </source>
</evidence>
<dbReference type="GO" id="GO:0008168">
    <property type="term" value="F:methyltransferase activity"/>
    <property type="evidence" value="ECO:0007669"/>
    <property type="project" value="TreeGrafter"/>
</dbReference>
<proteinExistence type="predicted"/>
<dbReference type="InterPro" id="IPR029063">
    <property type="entry name" value="SAM-dependent_MTases_sf"/>
</dbReference>
<dbReference type="Pfam" id="PF13847">
    <property type="entry name" value="Methyltransf_31"/>
    <property type="match status" value="1"/>
</dbReference>
<protein>
    <recommendedName>
        <fullName evidence="1">Methyltransferase domain-containing protein</fullName>
    </recommendedName>
</protein>
<feature type="domain" description="Methyltransferase" evidence="1">
    <location>
        <begin position="19"/>
        <end position="151"/>
    </location>
</feature>
<name>A0A2M6NRK2_9BACT</name>
<reference evidence="3" key="1">
    <citation type="submission" date="2017-09" db="EMBL/GenBank/DDBJ databases">
        <title>Depth-based differentiation of microbial function through sediment-hosted aquifers and enrichment of novel symbionts in the deep terrestrial subsurface.</title>
        <authorList>
            <person name="Probst A.J."/>
            <person name="Ladd B."/>
            <person name="Jarett J.K."/>
            <person name="Geller-Mcgrath D.E."/>
            <person name="Sieber C.M.K."/>
            <person name="Emerson J.B."/>
            <person name="Anantharaman K."/>
            <person name="Thomas B.C."/>
            <person name="Malmstrom R."/>
            <person name="Stieglmeier M."/>
            <person name="Klingl A."/>
            <person name="Woyke T."/>
            <person name="Ryan C.M."/>
            <person name="Banfield J.F."/>
        </authorList>
    </citation>
    <scope>NUCLEOTIDE SEQUENCE [LARGE SCALE GENOMIC DNA]</scope>
</reference>
<evidence type="ECO:0000313" key="2">
    <source>
        <dbReference type="EMBL" id="PIR72107.1"/>
    </source>
</evidence>
<accession>A0A2M6NRK2</accession>
<organism evidence="2 3">
    <name type="scientific">Candidatus Nealsonbacteria bacterium CG10_big_fil_rev_8_21_14_0_10_36_24</name>
    <dbReference type="NCBI Taxonomy" id="1974710"/>
    <lineage>
        <taxon>Bacteria</taxon>
        <taxon>Candidatus Nealsoniibacteriota</taxon>
    </lineage>
</organism>
<dbReference type="CDD" id="cd02440">
    <property type="entry name" value="AdoMet_MTases"/>
    <property type="match status" value="1"/>
</dbReference>
<dbReference type="Proteomes" id="UP000228756">
    <property type="component" value="Unassembled WGS sequence"/>
</dbReference>
<gene>
    <name evidence="2" type="ORF">COU42_02535</name>
</gene>
<dbReference type="PANTHER" id="PTHR43591:SF24">
    <property type="entry name" value="2-METHOXY-6-POLYPRENYL-1,4-BENZOQUINOL METHYLASE, MITOCHONDRIAL"/>
    <property type="match status" value="1"/>
</dbReference>
<dbReference type="EMBL" id="PFCJ01000023">
    <property type="protein sequence ID" value="PIR72107.1"/>
    <property type="molecule type" value="Genomic_DNA"/>
</dbReference>
<dbReference type="InterPro" id="IPR025714">
    <property type="entry name" value="Methyltranfer_dom"/>
</dbReference>
<dbReference type="PANTHER" id="PTHR43591">
    <property type="entry name" value="METHYLTRANSFERASE"/>
    <property type="match status" value="1"/>
</dbReference>
<comment type="caution">
    <text evidence="2">The sequence shown here is derived from an EMBL/GenBank/DDBJ whole genome shotgun (WGS) entry which is preliminary data.</text>
</comment>
<dbReference type="AlphaFoldDB" id="A0A2M6NRK2"/>
<dbReference type="SUPFAM" id="SSF53335">
    <property type="entry name" value="S-adenosyl-L-methionine-dependent methyltransferases"/>
    <property type="match status" value="1"/>
</dbReference>
<dbReference type="Gene3D" id="3.40.50.150">
    <property type="entry name" value="Vaccinia Virus protein VP39"/>
    <property type="match status" value="1"/>
</dbReference>
<evidence type="ECO:0000313" key="3">
    <source>
        <dbReference type="Proteomes" id="UP000228756"/>
    </source>
</evidence>
<sequence>MESFLNPEEVLDELDLRPDMVAAEFGCGSGGFAFPLAKRLEDGLVYAIDIQEAPLSALKSRALLENVVNIRVIRSDLEKPRGSTLTEFSLDLVFIPNVLFQVDNKNAIIKEAKRVLKTGGKIVVIDWKKSATQGPEQGRVLPEEVKKIAEKAGLSFEKDFEAGKYHYGLIFTK</sequence>